<evidence type="ECO:0000256" key="1">
    <source>
        <dbReference type="SAM" id="MobiDB-lite"/>
    </source>
</evidence>
<evidence type="ECO:0000313" key="3">
    <source>
        <dbReference type="Proteomes" id="UP001066276"/>
    </source>
</evidence>
<comment type="caution">
    <text evidence="2">The sequence shown here is derived from an EMBL/GenBank/DDBJ whole genome shotgun (WGS) entry which is preliminary data.</text>
</comment>
<dbReference type="EMBL" id="JANPWB010000002">
    <property type="protein sequence ID" value="KAJ1208691.1"/>
    <property type="molecule type" value="Genomic_DNA"/>
</dbReference>
<gene>
    <name evidence="2" type="ORF">NDU88_004074</name>
</gene>
<sequence length="68" mass="7885">MRAGRKASHARQYTRGEAEKGKSTWAIKSAHAERRSKKAEEREEKPHRLDKWTALEARDHAPCSRSTR</sequence>
<feature type="region of interest" description="Disordered" evidence="1">
    <location>
        <begin position="1"/>
        <end position="68"/>
    </location>
</feature>
<evidence type="ECO:0000313" key="2">
    <source>
        <dbReference type="EMBL" id="KAJ1208691.1"/>
    </source>
</evidence>
<accession>A0AAV7W7C5</accession>
<organism evidence="2 3">
    <name type="scientific">Pleurodeles waltl</name>
    <name type="common">Iberian ribbed newt</name>
    <dbReference type="NCBI Taxonomy" id="8319"/>
    <lineage>
        <taxon>Eukaryota</taxon>
        <taxon>Metazoa</taxon>
        <taxon>Chordata</taxon>
        <taxon>Craniata</taxon>
        <taxon>Vertebrata</taxon>
        <taxon>Euteleostomi</taxon>
        <taxon>Amphibia</taxon>
        <taxon>Batrachia</taxon>
        <taxon>Caudata</taxon>
        <taxon>Salamandroidea</taxon>
        <taxon>Salamandridae</taxon>
        <taxon>Pleurodelinae</taxon>
        <taxon>Pleurodeles</taxon>
    </lineage>
</organism>
<feature type="compositionally biased region" description="Basic and acidic residues" evidence="1">
    <location>
        <begin position="30"/>
        <end position="62"/>
    </location>
</feature>
<reference evidence="2" key="1">
    <citation type="journal article" date="2022" name="bioRxiv">
        <title>Sequencing and chromosome-scale assembly of the giantPleurodeles waltlgenome.</title>
        <authorList>
            <person name="Brown T."/>
            <person name="Elewa A."/>
            <person name="Iarovenko S."/>
            <person name="Subramanian E."/>
            <person name="Araus A.J."/>
            <person name="Petzold A."/>
            <person name="Susuki M."/>
            <person name="Suzuki K.-i.T."/>
            <person name="Hayashi T."/>
            <person name="Toyoda A."/>
            <person name="Oliveira C."/>
            <person name="Osipova E."/>
            <person name="Leigh N.D."/>
            <person name="Simon A."/>
            <person name="Yun M.H."/>
        </authorList>
    </citation>
    <scope>NUCLEOTIDE SEQUENCE</scope>
    <source>
        <strain evidence="2">20211129_DDA</strain>
        <tissue evidence="2">Liver</tissue>
    </source>
</reference>
<keyword evidence="3" id="KW-1185">Reference proteome</keyword>
<protein>
    <submittedName>
        <fullName evidence="2">Uncharacterized protein</fullName>
    </submittedName>
</protein>
<name>A0AAV7W7C5_PLEWA</name>
<proteinExistence type="predicted"/>
<dbReference type="AlphaFoldDB" id="A0AAV7W7C5"/>
<dbReference type="Proteomes" id="UP001066276">
    <property type="component" value="Chromosome 1_2"/>
</dbReference>